<feature type="transmembrane region" description="Helical" evidence="7">
    <location>
        <begin position="64"/>
        <end position="85"/>
    </location>
</feature>
<dbReference type="AlphaFoldDB" id="A0A438JMT7"/>
<evidence type="ECO:0000256" key="5">
    <source>
        <dbReference type="ARBA" id="ARBA00023136"/>
    </source>
</evidence>
<dbReference type="InterPro" id="IPR036259">
    <property type="entry name" value="MFS_trans_sf"/>
</dbReference>
<feature type="transmembrane region" description="Helical" evidence="7">
    <location>
        <begin position="38"/>
        <end position="58"/>
    </location>
</feature>
<dbReference type="InterPro" id="IPR044770">
    <property type="entry name" value="MFS_spinster-like"/>
</dbReference>
<feature type="transmembrane region" description="Helical" evidence="7">
    <location>
        <begin position="326"/>
        <end position="343"/>
    </location>
</feature>
<protein>
    <submittedName>
        <fullName evidence="8">Putative sphingolipid transporter spinster-like 1</fullName>
    </submittedName>
</protein>
<proteinExistence type="inferred from homology"/>
<dbReference type="SUPFAM" id="SSF103473">
    <property type="entry name" value="MFS general substrate transporter"/>
    <property type="match status" value="2"/>
</dbReference>
<feature type="transmembrane region" description="Helical" evidence="7">
    <location>
        <begin position="118"/>
        <end position="135"/>
    </location>
</feature>
<dbReference type="Gene3D" id="1.20.1250.20">
    <property type="entry name" value="MFS general substrate transporter like domains"/>
    <property type="match status" value="2"/>
</dbReference>
<comment type="subcellular location">
    <subcellularLocation>
        <location evidence="1">Membrane</location>
        <topology evidence="1">Multi-pass membrane protein</topology>
    </subcellularLocation>
</comment>
<dbReference type="Pfam" id="PF07690">
    <property type="entry name" value="MFS_1"/>
    <property type="match status" value="1"/>
</dbReference>
<dbReference type="EMBL" id="QGNW01000035">
    <property type="protein sequence ID" value="RVX10281.1"/>
    <property type="molecule type" value="Genomic_DNA"/>
</dbReference>
<evidence type="ECO:0000313" key="8">
    <source>
        <dbReference type="EMBL" id="RVX10281.1"/>
    </source>
</evidence>
<reference evidence="8 9" key="1">
    <citation type="journal article" date="2018" name="PLoS Genet.">
        <title>Population sequencing reveals clonal diversity and ancestral inbreeding in the grapevine cultivar Chardonnay.</title>
        <authorList>
            <person name="Roach M.J."/>
            <person name="Johnson D.L."/>
            <person name="Bohlmann J."/>
            <person name="van Vuuren H.J."/>
            <person name="Jones S.J."/>
            <person name="Pretorius I.S."/>
            <person name="Schmidt S.A."/>
            <person name="Borneman A.R."/>
        </authorList>
    </citation>
    <scope>NUCLEOTIDE SEQUENCE [LARGE SCALE GENOMIC DNA]</scope>
    <source>
        <strain evidence="9">cv. Chardonnay</strain>
        <tissue evidence="8">Leaf</tissue>
    </source>
</reference>
<keyword evidence="3 7" id="KW-0812">Transmembrane</keyword>
<evidence type="ECO:0000256" key="4">
    <source>
        <dbReference type="ARBA" id="ARBA00022989"/>
    </source>
</evidence>
<keyword evidence="5 7" id="KW-0472">Membrane</keyword>
<feature type="transmembrane region" description="Helical" evidence="7">
    <location>
        <begin position="227"/>
        <end position="247"/>
    </location>
</feature>
<dbReference type="InterPro" id="IPR011701">
    <property type="entry name" value="MFS"/>
</dbReference>
<feature type="transmembrane region" description="Helical" evidence="7">
    <location>
        <begin position="294"/>
        <end position="314"/>
    </location>
</feature>
<gene>
    <name evidence="8" type="primary">VvCHDp000514</name>
    <name evidence="8" type="ORF">CK203_016080</name>
</gene>
<organism evidence="8 9">
    <name type="scientific">Vitis vinifera</name>
    <name type="common">Grape</name>
    <dbReference type="NCBI Taxonomy" id="29760"/>
    <lineage>
        <taxon>Eukaryota</taxon>
        <taxon>Viridiplantae</taxon>
        <taxon>Streptophyta</taxon>
        <taxon>Embryophyta</taxon>
        <taxon>Tracheophyta</taxon>
        <taxon>Spermatophyta</taxon>
        <taxon>Magnoliopsida</taxon>
        <taxon>eudicotyledons</taxon>
        <taxon>Gunneridae</taxon>
        <taxon>Pentapetalae</taxon>
        <taxon>rosids</taxon>
        <taxon>Vitales</taxon>
        <taxon>Vitaceae</taxon>
        <taxon>Viteae</taxon>
        <taxon>Vitis</taxon>
    </lineage>
</organism>
<dbReference type="GO" id="GO:0022857">
    <property type="term" value="F:transmembrane transporter activity"/>
    <property type="evidence" value="ECO:0007669"/>
    <property type="project" value="InterPro"/>
</dbReference>
<dbReference type="PANTHER" id="PTHR23505">
    <property type="entry name" value="SPINSTER"/>
    <property type="match status" value="1"/>
</dbReference>
<keyword evidence="4 7" id="KW-1133">Transmembrane helix</keyword>
<evidence type="ECO:0000256" key="1">
    <source>
        <dbReference type="ARBA" id="ARBA00004141"/>
    </source>
</evidence>
<dbReference type="PANTHER" id="PTHR23505:SF83">
    <property type="entry name" value="SPHINGOLIPID TRANSPORTER SPINSTER HOMOLOG 2-RELATED"/>
    <property type="match status" value="1"/>
</dbReference>
<feature type="transmembrane region" description="Helical" evidence="7">
    <location>
        <begin position="259"/>
        <end position="282"/>
    </location>
</feature>
<sequence>MASNGVNGSCRTCTKSGTCSSGSGIQGDFNLNNFEDGILSSAFMVGLLVASPIFASLAKSVNPFRLIGVGLSVWTVAAVGCGFSFNFWSITICRMFVGVGEASFISLAAPFIDDNAPVAQVCFFLLFMLGLSFLGESLPQIETDPCSLNMGSEVGQSDPWVGQSALAQKPNISHSHIGVDDPNEYISDIELPASHMQVFSMVARSIDYDNDDENNNYYNHPHQHNHLIVIIILLHGSCTHSDAVHLLCMGPAPAEDIVLSGSLFLCLSLIVLFSFYSFSSVLNLCDTLSLYQKTAWLAIFYMCIPSGIAVGYVYGGLVGDHFSWRYAFWGEAILMLPFAILAISQQFMDTGFAPAKSKKTQTAVETIAQEGQDTEALNGKDGALSMKADSKYQSSNTPSGSTISSNNVNQFSRFFKDMKVLLCDKVYVVNVLEQGRSDIRRITIVCGILGTIAGGCILDLMTSTISNAFKVGTHLIYLTAS</sequence>
<dbReference type="GO" id="GO:0016020">
    <property type="term" value="C:membrane"/>
    <property type="evidence" value="ECO:0007669"/>
    <property type="project" value="UniProtKB-SubCell"/>
</dbReference>
<feature type="transmembrane region" description="Helical" evidence="7">
    <location>
        <begin position="442"/>
        <end position="461"/>
    </location>
</feature>
<dbReference type="Proteomes" id="UP000288805">
    <property type="component" value="Unassembled WGS sequence"/>
</dbReference>
<evidence type="ECO:0000313" key="9">
    <source>
        <dbReference type="Proteomes" id="UP000288805"/>
    </source>
</evidence>
<comment type="similarity">
    <text evidence="6">Belongs to the major facilitator superfamily. Spinster (TC 2.A.1.49) family.</text>
</comment>
<evidence type="ECO:0000256" key="2">
    <source>
        <dbReference type="ARBA" id="ARBA00022448"/>
    </source>
</evidence>
<evidence type="ECO:0000256" key="3">
    <source>
        <dbReference type="ARBA" id="ARBA00022692"/>
    </source>
</evidence>
<evidence type="ECO:0000256" key="6">
    <source>
        <dbReference type="ARBA" id="ARBA00024338"/>
    </source>
</evidence>
<name>A0A438JMT7_VITVI</name>
<accession>A0A438JMT7</accession>
<evidence type="ECO:0000256" key="7">
    <source>
        <dbReference type="SAM" id="Phobius"/>
    </source>
</evidence>
<keyword evidence="2" id="KW-0813">Transport</keyword>
<comment type="caution">
    <text evidence="8">The sequence shown here is derived from an EMBL/GenBank/DDBJ whole genome shotgun (WGS) entry which is preliminary data.</text>
</comment>
<feature type="transmembrane region" description="Helical" evidence="7">
    <location>
        <begin position="92"/>
        <end position="112"/>
    </location>
</feature>